<dbReference type="EMBL" id="UINC01009994">
    <property type="protein sequence ID" value="SVA44624.1"/>
    <property type="molecule type" value="Genomic_DNA"/>
</dbReference>
<feature type="non-terminal residue" evidence="1">
    <location>
        <position position="1"/>
    </location>
</feature>
<evidence type="ECO:0008006" key="2">
    <source>
        <dbReference type="Google" id="ProtNLM"/>
    </source>
</evidence>
<name>A0A381VWI8_9ZZZZ</name>
<evidence type="ECO:0000313" key="1">
    <source>
        <dbReference type="EMBL" id="SVA44624.1"/>
    </source>
</evidence>
<accession>A0A381VWI8</accession>
<proteinExistence type="predicted"/>
<dbReference type="AlphaFoldDB" id="A0A381VWI8"/>
<organism evidence="1">
    <name type="scientific">marine metagenome</name>
    <dbReference type="NCBI Taxonomy" id="408172"/>
    <lineage>
        <taxon>unclassified sequences</taxon>
        <taxon>metagenomes</taxon>
        <taxon>ecological metagenomes</taxon>
    </lineage>
</organism>
<protein>
    <recommendedName>
        <fullName evidence="2">SPOR domain-containing protein</fullName>
    </recommendedName>
</protein>
<reference evidence="1" key="1">
    <citation type="submission" date="2018-05" db="EMBL/GenBank/DDBJ databases">
        <authorList>
            <person name="Lanie J.A."/>
            <person name="Ng W.-L."/>
            <person name="Kazmierczak K.M."/>
            <person name="Andrzejewski T.M."/>
            <person name="Davidsen T.M."/>
            <person name="Wayne K.J."/>
            <person name="Tettelin H."/>
            <person name="Glass J.I."/>
            <person name="Rusch D."/>
            <person name="Podicherti R."/>
            <person name="Tsui H.-C.T."/>
            <person name="Winkler M.E."/>
        </authorList>
    </citation>
    <scope>NUCLEOTIDE SEQUENCE</scope>
</reference>
<gene>
    <name evidence="1" type="ORF">METZ01_LOCUS97478</name>
</gene>
<sequence length="40" mass="4845">GKTWFRVQHGEYKMIAEAKLVSNKIKNKFKFDPWISNIYK</sequence>